<sequence length="299" mass="32001">MTTLLLFVVAWVGGALALSEIRWFRRARLVDRLSPYSPSSARTSTRSSVSVESVVDVVGPLARSAGAAVSRAVGVDDDLATRLHRLHSAADPTAFRVRQIGWSVAALGAGAAATVTLGPPPALAAVLLLGLPVLAVLIPEQQLATALSTRRRRLVLELPVVAEQLGMLLSAGYSLGNALGRLAERGHGPSAEDLRRACARIRYGTGEIEALREWAAAARVPAVDRLVAILALNREAGDLGRFISEEARAIRRDTQRDLVETMERRAQQVWIPVTVAALVPGTLFLVVPFLDAMRLFTTS</sequence>
<dbReference type="AlphaFoldDB" id="A0A5Q2RL48"/>
<feature type="domain" description="Type II secretion system protein GspF" evidence="7">
    <location>
        <begin position="162"/>
        <end position="288"/>
    </location>
</feature>
<dbReference type="EMBL" id="CP045851">
    <property type="protein sequence ID" value="QGG95652.1"/>
    <property type="molecule type" value="Genomic_DNA"/>
</dbReference>
<evidence type="ECO:0000259" key="7">
    <source>
        <dbReference type="Pfam" id="PF00482"/>
    </source>
</evidence>
<dbReference type="Pfam" id="PF00482">
    <property type="entry name" value="T2SSF"/>
    <property type="match status" value="1"/>
</dbReference>
<dbReference type="PANTHER" id="PTHR35007:SF2">
    <property type="entry name" value="PILUS ASSEMBLE PROTEIN"/>
    <property type="match status" value="1"/>
</dbReference>
<accession>A0A5Q2RL48</accession>
<protein>
    <recommendedName>
        <fullName evidence="7">Type II secretion system protein GspF domain-containing protein</fullName>
    </recommendedName>
</protein>
<dbReference type="InterPro" id="IPR042094">
    <property type="entry name" value="T2SS_GspF_sf"/>
</dbReference>
<dbReference type="Proteomes" id="UP000334019">
    <property type="component" value="Chromosome"/>
</dbReference>
<evidence type="ECO:0000313" key="8">
    <source>
        <dbReference type="EMBL" id="QGG95652.1"/>
    </source>
</evidence>
<dbReference type="InterPro" id="IPR018076">
    <property type="entry name" value="T2SS_GspF_dom"/>
</dbReference>
<reference evidence="8 9" key="1">
    <citation type="submission" date="2019-11" db="EMBL/GenBank/DDBJ databases">
        <authorList>
            <person name="He Y."/>
        </authorList>
    </citation>
    <scope>NUCLEOTIDE SEQUENCE [LARGE SCALE GENOMIC DNA]</scope>
    <source>
        <strain evidence="8 9">SCSIO 58843</strain>
    </source>
</reference>
<evidence type="ECO:0000313" key="9">
    <source>
        <dbReference type="Proteomes" id="UP000334019"/>
    </source>
</evidence>
<feature type="transmembrane region" description="Helical" evidence="6">
    <location>
        <begin position="269"/>
        <end position="290"/>
    </location>
</feature>
<name>A0A5Q2RL48_9ACTN</name>
<evidence type="ECO:0000256" key="4">
    <source>
        <dbReference type="ARBA" id="ARBA00022989"/>
    </source>
</evidence>
<evidence type="ECO:0000256" key="6">
    <source>
        <dbReference type="SAM" id="Phobius"/>
    </source>
</evidence>
<evidence type="ECO:0000256" key="3">
    <source>
        <dbReference type="ARBA" id="ARBA00022692"/>
    </source>
</evidence>
<organism evidence="8 9">
    <name type="scientific">Actinomarinicola tropica</name>
    <dbReference type="NCBI Taxonomy" id="2789776"/>
    <lineage>
        <taxon>Bacteria</taxon>
        <taxon>Bacillati</taxon>
        <taxon>Actinomycetota</taxon>
        <taxon>Acidimicrobiia</taxon>
        <taxon>Acidimicrobiales</taxon>
        <taxon>Iamiaceae</taxon>
        <taxon>Actinomarinicola</taxon>
    </lineage>
</organism>
<keyword evidence="2" id="KW-1003">Cell membrane</keyword>
<keyword evidence="3 6" id="KW-0812">Transmembrane</keyword>
<dbReference type="PANTHER" id="PTHR35007">
    <property type="entry name" value="INTEGRAL MEMBRANE PROTEIN-RELATED"/>
    <property type="match status" value="1"/>
</dbReference>
<proteinExistence type="predicted"/>
<dbReference type="GO" id="GO:0005886">
    <property type="term" value="C:plasma membrane"/>
    <property type="evidence" value="ECO:0007669"/>
    <property type="project" value="UniProtKB-SubCell"/>
</dbReference>
<comment type="subcellular location">
    <subcellularLocation>
        <location evidence="1">Cell membrane</location>
        <topology evidence="1">Multi-pass membrane protein</topology>
    </subcellularLocation>
</comment>
<keyword evidence="4 6" id="KW-1133">Transmembrane helix</keyword>
<gene>
    <name evidence="8" type="ORF">GH723_11405</name>
</gene>
<keyword evidence="9" id="KW-1185">Reference proteome</keyword>
<dbReference type="RefSeq" id="WP_153759758.1">
    <property type="nucleotide sequence ID" value="NZ_CP045851.1"/>
</dbReference>
<evidence type="ECO:0000256" key="2">
    <source>
        <dbReference type="ARBA" id="ARBA00022475"/>
    </source>
</evidence>
<dbReference type="Gene3D" id="1.20.81.30">
    <property type="entry name" value="Type II secretion system (T2SS), domain F"/>
    <property type="match status" value="1"/>
</dbReference>
<dbReference type="KEGG" id="atq:GH723_11405"/>
<evidence type="ECO:0000256" key="1">
    <source>
        <dbReference type="ARBA" id="ARBA00004651"/>
    </source>
</evidence>
<keyword evidence="5 6" id="KW-0472">Membrane</keyword>
<evidence type="ECO:0000256" key="5">
    <source>
        <dbReference type="ARBA" id="ARBA00023136"/>
    </source>
</evidence>